<dbReference type="Gene3D" id="3.80.10.10">
    <property type="entry name" value="Ribonuclease Inhibitor"/>
    <property type="match status" value="1"/>
</dbReference>
<evidence type="ECO:0000313" key="3">
    <source>
        <dbReference type="Proteomes" id="UP001305779"/>
    </source>
</evidence>
<evidence type="ECO:0000313" key="2">
    <source>
        <dbReference type="EMBL" id="KAK4502238.1"/>
    </source>
</evidence>
<dbReference type="SUPFAM" id="SSF52047">
    <property type="entry name" value="RNI-like"/>
    <property type="match status" value="1"/>
</dbReference>
<dbReference type="PROSITE" id="PS50181">
    <property type="entry name" value="FBOX"/>
    <property type="match status" value="1"/>
</dbReference>
<dbReference type="InterPro" id="IPR001810">
    <property type="entry name" value="F-box_dom"/>
</dbReference>
<dbReference type="EMBL" id="JAXOVC010000004">
    <property type="protein sequence ID" value="KAK4502238.1"/>
    <property type="molecule type" value="Genomic_DNA"/>
</dbReference>
<accession>A0ABR0EN48</accession>
<dbReference type="Pfam" id="PF00646">
    <property type="entry name" value="F-box"/>
    <property type="match status" value="1"/>
</dbReference>
<organism evidence="2 3">
    <name type="scientific">Zasmidium cellare</name>
    <name type="common">Wine cellar mold</name>
    <name type="synonym">Racodium cellare</name>
    <dbReference type="NCBI Taxonomy" id="395010"/>
    <lineage>
        <taxon>Eukaryota</taxon>
        <taxon>Fungi</taxon>
        <taxon>Dikarya</taxon>
        <taxon>Ascomycota</taxon>
        <taxon>Pezizomycotina</taxon>
        <taxon>Dothideomycetes</taxon>
        <taxon>Dothideomycetidae</taxon>
        <taxon>Mycosphaerellales</taxon>
        <taxon>Mycosphaerellaceae</taxon>
        <taxon>Zasmidium</taxon>
    </lineage>
</organism>
<comment type="caution">
    <text evidence="2">The sequence shown here is derived from an EMBL/GenBank/DDBJ whole genome shotgun (WGS) entry which is preliminary data.</text>
</comment>
<dbReference type="InterPro" id="IPR032675">
    <property type="entry name" value="LRR_dom_sf"/>
</dbReference>
<keyword evidence="3" id="KW-1185">Reference proteome</keyword>
<proteinExistence type="predicted"/>
<sequence>MAEAHILTLPQELLQNIANYVDTSTGILNLRLTCRELAGAAFDCFVEEYISELSCFVLDPRRLKRVISITANPHLARRIRKLTFNFCPFERDYYFDINIAPQENQAQDSAAVSFMRDHTKAEFEKLGQSCFTLDASKQTLVHIILKSLAPYASCAVHVDSREPSLMQADQHIEPLSLDFLGGLLNAASRAGRPIDYMTLTKKVLLDEKAFDHGGSMIQALPMLQHVRRFTYARALGAAVHDKQELSSHLKALKSVMKHLTFLEELDWRPDLEYTLKRESSYLTTPDLQWMPNLKVLSLSSLRCPYGQLHQTLMACSPTLTEITLWGVYLKDLTASCTRLLRLLRAMPNLQKLWMYDWHDGYQRLGVLVPGDTTFTVFDRNDVEDPVFDSGEFIDWNFEHGLRFMSVRET</sequence>
<evidence type="ECO:0000259" key="1">
    <source>
        <dbReference type="PROSITE" id="PS50181"/>
    </source>
</evidence>
<name>A0ABR0EN48_ZASCE</name>
<feature type="domain" description="F-box" evidence="1">
    <location>
        <begin position="3"/>
        <end position="53"/>
    </location>
</feature>
<dbReference type="Proteomes" id="UP001305779">
    <property type="component" value="Unassembled WGS sequence"/>
</dbReference>
<reference evidence="2 3" key="1">
    <citation type="journal article" date="2023" name="G3 (Bethesda)">
        <title>A chromosome-level genome assembly of Zasmidium syzygii isolated from banana leaves.</title>
        <authorList>
            <person name="van Westerhoven A.C."/>
            <person name="Mehrabi R."/>
            <person name="Talebi R."/>
            <person name="Steentjes M.B.F."/>
            <person name="Corcolon B."/>
            <person name="Chong P.A."/>
            <person name="Kema G.H.J."/>
            <person name="Seidl M.F."/>
        </authorList>
    </citation>
    <scope>NUCLEOTIDE SEQUENCE [LARGE SCALE GENOMIC DNA]</scope>
    <source>
        <strain evidence="2 3">P124</strain>
    </source>
</reference>
<protein>
    <recommendedName>
        <fullName evidence="1">F-box domain-containing protein</fullName>
    </recommendedName>
</protein>
<gene>
    <name evidence="2" type="ORF">PRZ48_005663</name>
</gene>